<dbReference type="Proteomes" id="UP000031366">
    <property type="component" value="Unassembled WGS sequence"/>
</dbReference>
<organism evidence="1 2">
    <name type="scientific">Clostridium argentinense CDC 2741</name>
    <dbReference type="NCBI Taxonomy" id="1418104"/>
    <lineage>
        <taxon>Bacteria</taxon>
        <taxon>Bacillati</taxon>
        <taxon>Bacillota</taxon>
        <taxon>Clostridia</taxon>
        <taxon>Eubacteriales</taxon>
        <taxon>Clostridiaceae</taxon>
        <taxon>Clostridium</taxon>
    </lineage>
</organism>
<dbReference type="AlphaFoldDB" id="A0A0C1RAT5"/>
<name>A0A0C1RAT5_9CLOT</name>
<evidence type="ECO:0000313" key="1">
    <source>
        <dbReference type="EMBL" id="KIE47521.1"/>
    </source>
</evidence>
<proteinExistence type="predicted"/>
<dbReference type="EMBL" id="AYSO01000014">
    <property type="protein sequence ID" value="KIE47521.1"/>
    <property type="molecule type" value="Genomic_DNA"/>
</dbReference>
<comment type="caution">
    <text evidence="1">The sequence shown here is derived from an EMBL/GenBank/DDBJ whole genome shotgun (WGS) entry which is preliminary data.</text>
</comment>
<reference evidence="1 2" key="1">
    <citation type="journal article" date="2015" name="Infect. Genet. Evol.">
        <title>Genomic sequences of six botulinum neurotoxin-producing strains representing three clostridial species illustrate the mobility and diversity of botulinum neurotoxin genes.</title>
        <authorList>
            <person name="Smith T.J."/>
            <person name="Hill K.K."/>
            <person name="Xie G."/>
            <person name="Foley B.T."/>
            <person name="Williamson C.H."/>
            <person name="Foster J.T."/>
            <person name="Johnson S.L."/>
            <person name="Chertkov O."/>
            <person name="Teshima H."/>
            <person name="Gibbons H.S."/>
            <person name="Johnsky L.A."/>
            <person name="Karavis M.A."/>
            <person name="Smith L.A."/>
        </authorList>
    </citation>
    <scope>NUCLEOTIDE SEQUENCE [LARGE SCALE GENOMIC DNA]</scope>
    <source>
        <strain evidence="1 2">CDC 2741</strain>
    </source>
</reference>
<gene>
    <name evidence="1" type="ORF">U732_2923</name>
</gene>
<keyword evidence="2" id="KW-1185">Reference proteome</keyword>
<sequence>MTKKEIKQIKFNKEQIVNSNKFTQIERDILKALLDDKEYSLEEAKNIIDEFKKREVK</sequence>
<dbReference type="RefSeq" id="WP_163247928.1">
    <property type="nucleotide sequence ID" value="NZ_AYSO01000014.1"/>
</dbReference>
<evidence type="ECO:0000313" key="2">
    <source>
        <dbReference type="Proteomes" id="UP000031366"/>
    </source>
</evidence>
<accession>A0A0C1RAT5</accession>
<protein>
    <submittedName>
        <fullName evidence="1">Uncharacterized protein</fullName>
    </submittedName>
</protein>